<organism evidence="1 2">
    <name type="scientific">Micromonospora yangpuensis</name>
    <dbReference type="NCBI Taxonomy" id="683228"/>
    <lineage>
        <taxon>Bacteria</taxon>
        <taxon>Bacillati</taxon>
        <taxon>Actinomycetota</taxon>
        <taxon>Actinomycetes</taxon>
        <taxon>Micromonosporales</taxon>
        <taxon>Micromonosporaceae</taxon>
        <taxon>Micromonospora</taxon>
    </lineage>
</organism>
<dbReference type="Gene3D" id="3.30.559.30">
    <property type="entry name" value="Nonribosomal peptide synthetase, condensation domain"/>
    <property type="match status" value="1"/>
</dbReference>
<dbReference type="InterPro" id="IPR011009">
    <property type="entry name" value="Kinase-like_dom_sf"/>
</dbReference>
<sequence>MRRGWNVLPEDVTTAIAERLGDVLDVVPACHGDHAEVAAAVVGRGGRVFVKAASRDMGVRSLRYEVAATRAVGGCAPTVLWDFESAGWLVVGTEYLEGPHPVLSPGSPDLELLAVGLTALQETPAPEGTWYDPAARCGFELPAMAGRMLVHSDLNPTNLIVTAGGLRIMDWAYTTRAASWVELALLVPWLIGGGHTPRCRDVTDEQHSSAWAMRRDASLDYWKRVTDAAPPPAAAAPTTSTARWATLRSMPVTTGVDRLAARLSISAQSVLYAAYCRILADSLQQGRFLIGLLASNRVTARWRNLVSSMNQLVPVLVRTRPDEDFASFTSRLYAESIVAYRYGCYDVDALAPIEARTGYNGAGRGFQSFFNFIPPAEAVSSTVVGSEDPDAWTITTRDHGRDNGFPFYLVIDGGRPVVCTLRVGSAPDYEPLRDFLLRLQQIIVTAATPE</sequence>
<gene>
    <name evidence="1" type="ORF">GA0070617_3793</name>
</gene>
<name>A0A1C6UWD4_9ACTN</name>
<dbReference type="STRING" id="683228.GA0070617_3793"/>
<protein>
    <recommendedName>
        <fullName evidence="3">Phosphotransferase enzyme family protein</fullName>
    </recommendedName>
</protein>
<dbReference type="Proteomes" id="UP000198937">
    <property type="component" value="Unassembled WGS sequence"/>
</dbReference>
<dbReference type="SUPFAM" id="SSF52777">
    <property type="entry name" value="CoA-dependent acyltransferases"/>
    <property type="match status" value="1"/>
</dbReference>
<proteinExistence type="predicted"/>
<accession>A0A1C6UWD4</accession>
<dbReference type="AlphaFoldDB" id="A0A1C6UWD4"/>
<dbReference type="SUPFAM" id="SSF56112">
    <property type="entry name" value="Protein kinase-like (PK-like)"/>
    <property type="match status" value="1"/>
</dbReference>
<evidence type="ECO:0008006" key="3">
    <source>
        <dbReference type="Google" id="ProtNLM"/>
    </source>
</evidence>
<reference evidence="1 2" key="1">
    <citation type="submission" date="2016-06" db="EMBL/GenBank/DDBJ databases">
        <authorList>
            <person name="Kjaerup R.B."/>
            <person name="Dalgaard T.S."/>
            <person name="Juul-Madsen H.R."/>
        </authorList>
    </citation>
    <scope>NUCLEOTIDE SEQUENCE [LARGE SCALE GENOMIC DNA]</scope>
    <source>
        <strain evidence="1 2">DSM 45577</strain>
    </source>
</reference>
<dbReference type="OrthoDB" id="2570531at2"/>
<evidence type="ECO:0000313" key="2">
    <source>
        <dbReference type="Proteomes" id="UP000198937"/>
    </source>
</evidence>
<keyword evidence="2" id="KW-1185">Reference proteome</keyword>
<dbReference type="EMBL" id="FMIA01000002">
    <property type="protein sequence ID" value="SCL58355.1"/>
    <property type="molecule type" value="Genomic_DNA"/>
</dbReference>
<dbReference type="RefSeq" id="WP_091440010.1">
    <property type="nucleotide sequence ID" value="NZ_BMMJ01000014.1"/>
</dbReference>
<evidence type="ECO:0000313" key="1">
    <source>
        <dbReference type="EMBL" id="SCL58355.1"/>
    </source>
</evidence>